<dbReference type="HOGENOM" id="CLU_2961899_0_0_1"/>
<evidence type="ECO:0000313" key="1">
    <source>
        <dbReference type="EMBL" id="EHS63529.1"/>
    </source>
</evidence>
<proteinExistence type="predicted"/>
<dbReference type="InParanoid" id="H6QS59"/>
<evidence type="ECO:0000313" key="2">
    <source>
        <dbReference type="Proteomes" id="UP000008783"/>
    </source>
</evidence>
<keyword evidence="2" id="KW-1185">Reference proteome</keyword>
<protein>
    <submittedName>
        <fullName evidence="1">Uncharacterized protein</fullName>
    </submittedName>
</protein>
<dbReference type="VEuPathDB" id="FungiDB:PGTG_21703"/>
<gene>
    <name evidence="1" type="ORF">PGTG_21703</name>
</gene>
<sequence>MIQKLLVGMEVDIVSRRVKSEDNVTDAVSRGDRSGRNPAFQLPVQIPYDLESRLYQSTD</sequence>
<dbReference type="AlphaFoldDB" id="H6QS59"/>
<reference evidence="2" key="1">
    <citation type="journal article" date="2011" name="Proc. Natl. Acad. Sci. U.S.A.">
        <title>Obligate biotrophy features unraveled by the genomic analysis of rust fungi.</title>
        <authorList>
            <person name="Duplessis S."/>
            <person name="Cuomo C.A."/>
            <person name="Lin Y.-C."/>
            <person name="Aerts A."/>
            <person name="Tisserant E."/>
            <person name="Veneault-Fourrey C."/>
            <person name="Joly D.L."/>
            <person name="Hacquard S."/>
            <person name="Amselem J."/>
            <person name="Cantarel B.L."/>
            <person name="Chiu R."/>
            <person name="Coutinho P.M."/>
            <person name="Feau N."/>
            <person name="Field M."/>
            <person name="Frey P."/>
            <person name="Gelhaye E."/>
            <person name="Goldberg J."/>
            <person name="Grabherr M.G."/>
            <person name="Kodira C.D."/>
            <person name="Kohler A."/>
            <person name="Kuees U."/>
            <person name="Lindquist E.A."/>
            <person name="Lucas S.M."/>
            <person name="Mago R."/>
            <person name="Mauceli E."/>
            <person name="Morin E."/>
            <person name="Murat C."/>
            <person name="Pangilinan J.L."/>
            <person name="Park R."/>
            <person name="Pearson M."/>
            <person name="Quesneville H."/>
            <person name="Rouhier N."/>
            <person name="Sakthikumar S."/>
            <person name="Salamov A.A."/>
            <person name="Schmutz J."/>
            <person name="Selles B."/>
            <person name="Shapiro H."/>
            <person name="Tanguay P."/>
            <person name="Tuskan G.A."/>
            <person name="Henrissat B."/>
            <person name="Van de Peer Y."/>
            <person name="Rouze P."/>
            <person name="Ellis J.G."/>
            <person name="Dodds P.N."/>
            <person name="Schein J.E."/>
            <person name="Zhong S."/>
            <person name="Hamelin R.C."/>
            <person name="Grigoriev I.V."/>
            <person name="Szabo L.J."/>
            <person name="Martin F."/>
        </authorList>
    </citation>
    <scope>NUCLEOTIDE SEQUENCE [LARGE SCALE GENOMIC DNA]</scope>
    <source>
        <strain evidence="2">CRL 75-36-700-3 / race SCCL</strain>
    </source>
</reference>
<dbReference type="EMBL" id="DS178289">
    <property type="protein sequence ID" value="EHS63529.1"/>
    <property type="molecule type" value="Genomic_DNA"/>
</dbReference>
<organism evidence="1 2">
    <name type="scientific">Puccinia graminis f. sp. tritici (strain CRL 75-36-700-3 / race SCCL)</name>
    <name type="common">Black stem rust fungus</name>
    <dbReference type="NCBI Taxonomy" id="418459"/>
    <lineage>
        <taxon>Eukaryota</taxon>
        <taxon>Fungi</taxon>
        <taxon>Dikarya</taxon>
        <taxon>Basidiomycota</taxon>
        <taxon>Pucciniomycotina</taxon>
        <taxon>Pucciniomycetes</taxon>
        <taxon>Pucciniales</taxon>
        <taxon>Pucciniaceae</taxon>
        <taxon>Puccinia</taxon>
    </lineage>
</organism>
<accession>H6QS59</accession>
<name>H6QS59_PUCGT</name>
<dbReference type="RefSeq" id="XP_003889674.1">
    <property type="nucleotide sequence ID" value="XM_003889625.1"/>
</dbReference>
<dbReference type="KEGG" id="pgr:PGTG_21703"/>
<dbReference type="Proteomes" id="UP000008783">
    <property type="component" value="Unassembled WGS sequence"/>
</dbReference>
<dbReference type="GeneID" id="13542885"/>